<sequence>MSKKSASLPPALKTLLKQPTFPARPSQLRPGVTLAPGRSADPLPAPSDPARLQRHFAGLESDAAARGLGWGEWLSLSTATLLTLNSPSSLQALHRHAMSGASGAHERLDRALLMRETGLKCIGFIGIPKVINNLAALRSAVDAAGPDDSLARALTETQPRRKLGNNDGGKTLARVHSAAYELWDDIYQPHSDKLLKILGHSHPDLPVFIVEGEYGPLFSMPHRFNPEVAGHEEPSWEVNRLRTSLVAIAALRAQGGVGPQVTSHVWGLLKAKKSIAADDAHRAGLEWLCSEEGSLWAVRAVDGVSSSL</sequence>
<dbReference type="PANTHER" id="PTHR28180:SF2">
    <property type="entry name" value="PEROXISOMAL PROTEIN 2"/>
    <property type="match status" value="1"/>
</dbReference>
<dbReference type="STRING" id="215250.A0A316YXC2"/>
<dbReference type="Gene3D" id="1.20.1290.10">
    <property type="entry name" value="AhpD-like"/>
    <property type="match status" value="1"/>
</dbReference>
<name>A0A316YXC2_9BASI</name>
<dbReference type="GeneID" id="37040607"/>
<dbReference type="OrthoDB" id="5392202at2759"/>
<dbReference type="InterPro" id="IPR029032">
    <property type="entry name" value="AhpD-like"/>
</dbReference>
<dbReference type="InterPro" id="IPR052999">
    <property type="entry name" value="PTS1_Protein"/>
</dbReference>
<dbReference type="AlphaFoldDB" id="A0A316YXC2"/>
<accession>A0A316YXC2</accession>
<organism evidence="2 3">
    <name type="scientific">Acaromyces ingoldii</name>
    <dbReference type="NCBI Taxonomy" id="215250"/>
    <lineage>
        <taxon>Eukaryota</taxon>
        <taxon>Fungi</taxon>
        <taxon>Dikarya</taxon>
        <taxon>Basidiomycota</taxon>
        <taxon>Ustilaginomycotina</taxon>
        <taxon>Exobasidiomycetes</taxon>
        <taxon>Exobasidiales</taxon>
        <taxon>Cryptobasidiaceae</taxon>
        <taxon>Acaromyces</taxon>
    </lineage>
</organism>
<gene>
    <name evidence="2" type="ORF">FA10DRAFT_226490</name>
</gene>
<dbReference type="EMBL" id="KZ819634">
    <property type="protein sequence ID" value="PWN93841.1"/>
    <property type="molecule type" value="Genomic_DNA"/>
</dbReference>
<evidence type="ECO:0000313" key="2">
    <source>
        <dbReference type="EMBL" id="PWN93841.1"/>
    </source>
</evidence>
<dbReference type="SUPFAM" id="SSF69118">
    <property type="entry name" value="AhpD-like"/>
    <property type="match status" value="1"/>
</dbReference>
<dbReference type="InParanoid" id="A0A316YXC2"/>
<dbReference type="PANTHER" id="PTHR28180">
    <property type="entry name" value="CONSERVED MITOCHONDRIAL PROTEIN-RELATED"/>
    <property type="match status" value="1"/>
</dbReference>
<evidence type="ECO:0000313" key="3">
    <source>
        <dbReference type="Proteomes" id="UP000245768"/>
    </source>
</evidence>
<proteinExistence type="predicted"/>
<dbReference type="RefSeq" id="XP_025381039.1">
    <property type="nucleotide sequence ID" value="XM_025518691.1"/>
</dbReference>
<evidence type="ECO:0000256" key="1">
    <source>
        <dbReference type="SAM" id="MobiDB-lite"/>
    </source>
</evidence>
<keyword evidence="3" id="KW-1185">Reference proteome</keyword>
<protein>
    <submittedName>
        <fullName evidence="2">Uncharacterized protein</fullName>
    </submittedName>
</protein>
<feature type="region of interest" description="Disordered" evidence="1">
    <location>
        <begin position="1"/>
        <end position="50"/>
    </location>
</feature>
<reference evidence="2 3" key="1">
    <citation type="journal article" date="2018" name="Mol. Biol. Evol.">
        <title>Broad Genomic Sampling Reveals a Smut Pathogenic Ancestry of the Fungal Clade Ustilaginomycotina.</title>
        <authorList>
            <person name="Kijpornyongpan T."/>
            <person name="Mondo S.J."/>
            <person name="Barry K."/>
            <person name="Sandor L."/>
            <person name="Lee J."/>
            <person name="Lipzen A."/>
            <person name="Pangilinan J."/>
            <person name="LaButti K."/>
            <person name="Hainaut M."/>
            <person name="Henrissat B."/>
            <person name="Grigoriev I.V."/>
            <person name="Spatafora J.W."/>
            <person name="Aime M.C."/>
        </authorList>
    </citation>
    <scope>NUCLEOTIDE SEQUENCE [LARGE SCALE GENOMIC DNA]</scope>
    <source>
        <strain evidence="2 3">MCA 4198</strain>
    </source>
</reference>
<dbReference type="Proteomes" id="UP000245768">
    <property type="component" value="Unassembled WGS sequence"/>
</dbReference>